<evidence type="ECO:0000256" key="6">
    <source>
        <dbReference type="ARBA" id="ARBA00022824"/>
    </source>
</evidence>
<evidence type="ECO:0000256" key="1">
    <source>
        <dbReference type="ARBA" id="ARBA00004131"/>
    </source>
</evidence>
<dbReference type="AlphaFoldDB" id="A9NPV9"/>
<keyword evidence="5 12" id="KW-0479">Metal-binding</keyword>
<evidence type="ECO:0000313" key="14">
    <source>
        <dbReference type="EMBL" id="ABK22670.1"/>
    </source>
</evidence>
<accession>A9NPV9</accession>
<evidence type="ECO:0000256" key="8">
    <source>
        <dbReference type="ARBA" id="ARBA00022989"/>
    </source>
</evidence>
<dbReference type="GO" id="GO:0005789">
    <property type="term" value="C:endoplasmic reticulum membrane"/>
    <property type="evidence" value="ECO:0007669"/>
    <property type="project" value="UniProtKB-SubCell"/>
</dbReference>
<dbReference type="GO" id="GO:0046872">
    <property type="term" value="F:metal ion binding"/>
    <property type="evidence" value="ECO:0007669"/>
    <property type="project" value="UniProtKB-UniRule"/>
</dbReference>
<dbReference type="FunFam" id="3.10.120.10:FF:000002">
    <property type="entry name" value="Cytochrome b5 type B"/>
    <property type="match status" value="1"/>
</dbReference>
<evidence type="ECO:0000259" key="13">
    <source>
        <dbReference type="PROSITE" id="PS50255"/>
    </source>
</evidence>
<keyword evidence="7" id="KW-0249">Electron transport</keyword>
<keyword evidence="8 12" id="KW-1133">Transmembrane helix</keyword>
<keyword evidence="2" id="KW-0813">Transport</keyword>
<keyword evidence="3 12" id="KW-0349">Heme</keyword>
<evidence type="ECO:0000256" key="9">
    <source>
        <dbReference type="ARBA" id="ARBA00023004"/>
    </source>
</evidence>
<dbReference type="EMBL" id="EF083321">
    <property type="protein sequence ID" value="ABK22670.1"/>
    <property type="molecule type" value="mRNA"/>
</dbReference>
<dbReference type="SUPFAM" id="SSF55856">
    <property type="entry name" value="Cytochrome b5-like heme/steroid binding domain"/>
    <property type="match status" value="1"/>
</dbReference>
<evidence type="ECO:0000256" key="3">
    <source>
        <dbReference type="ARBA" id="ARBA00022617"/>
    </source>
</evidence>
<dbReference type="Gene3D" id="3.10.120.10">
    <property type="entry name" value="Cytochrome b5-like heme/steroid binding domain"/>
    <property type="match status" value="1"/>
</dbReference>
<protein>
    <recommendedName>
        <fullName evidence="13">Cytochrome b5 heme-binding domain-containing protein</fullName>
    </recommendedName>
</protein>
<keyword evidence="9 12" id="KW-0408">Iron</keyword>
<dbReference type="PROSITE" id="PS50255">
    <property type="entry name" value="CYTOCHROME_B5_2"/>
    <property type="match status" value="1"/>
</dbReference>
<dbReference type="GO" id="GO:0020037">
    <property type="term" value="F:heme binding"/>
    <property type="evidence" value="ECO:0007669"/>
    <property type="project" value="UniProtKB-UniRule"/>
</dbReference>
<comment type="similarity">
    <text evidence="11 12">Belongs to the cytochrome b5 family.</text>
</comment>
<keyword evidence="4 12" id="KW-0812">Transmembrane</keyword>
<dbReference type="InterPro" id="IPR018506">
    <property type="entry name" value="Cyt_B5_heme-BS"/>
</dbReference>
<dbReference type="InterPro" id="IPR036400">
    <property type="entry name" value="Cyt_B5-like_heme/steroid_sf"/>
</dbReference>
<proteinExistence type="evidence at transcript level"/>
<dbReference type="PROSITE" id="PS00191">
    <property type="entry name" value="CYTOCHROME_B5_1"/>
    <property type="match status" value="1"/>
</dbReference>
<dbReference type="InterPro" id="IPR050668">
    <property type="entry name" value="Cytochrome_b5"/>
</dbReference>
<evidence type="ECO:0000256" key="4">
    <source>
        <dbReference type="ARBA" id="ARBA00022692"/>
    </source>
</evidence>
<evidence type="ECO:0000256" key="10">
    <source>
        <dbReference type="ARBA" id="ARBA00023136"/>
    </source>
</evidence>
<keyword evidence="6" id="KW-0256">Endoplasmic reticulum</keyword>
<feature type="domain" description="Cytochrome b5 heme-binding" evidence="13">
    <location>
        <begin position="10"/>
        <end position="86"/>
    </location>
</feature>
<evidence type="ECO:0000256" key="5">
    <source>
        <dbReference type="ARBA" id="ARBA00022723"/>
    </source>
</evidence>
<reference evidence="14" key="1">
    <citation type="journal article" date="2008" name="BMC Genomics">
        <title>A conifer genomics resource of 200,000 spruce (Picea spp.) ESTs and 6,464 high-quality, sequence-finished full-length cDNAs for Sitka spruce (Picea sitchensis).</title>
        <authorList>
            <person name="Ralph S.G."/>
            <person name="Chun H.J."/>
            <person name="Kolosova N."/>
            <person name="Cooper D."/>
            <person name="Oddy C."/>
            <person name="Ritland C.E."/>
            <person name="Kirkpatrick R."/>
            <person name="Moore R."/>
            <person name="Barber S."/>
            <person name="Holt R.A."/>
            <person name="Jones S.J."/>
            <person name="Marra M.A."/>
            <person name="Douglas C.J."/>
            <person name="Ritland K."/>
            <person name="Bohlmann J."/>
        </authorList>
    </citation>
    <scope>NUCLEOTIDE SEQUENCE</scope>
    <source>
        <tissue evidence="14">Bark</tissue>
    </source>
</reference>
<name>A9NPV9_PICSI</name>
<keyword evidence="10 12" id="KW-0472">Membrane</keyword>
<sequence>MPTSSVNPIPKMYTLLEVSQHNNDKDCWLIINGKVYDVTNYLEEHPGGDEVLLSATGKDATDDFEDAGHSNSARETMEEYYIGDIDPSSFSSKPTVKQAHNNSGKTIDSATKLLPFAIPLAFLGLAIVVCIYVKKK</sequence>
<dbReference type="PANTHER" id="PTHR19359:SF129">
    <property type="entry name" value="CYTOCHROME B5 ISOFORM B"/>
    <property type="match status" value="1"/>
</dbReference>
<feature type="transmembrane region" description="Helical" evidence="12">
    <location>
        <begin position="113"/>
        <end position="133"/>
    </location>
</feature>
<organism evidence="14">
    <name type="scientific">Picea sitchensis</name>
    <name type="common">Sitka spruce</name>
    <name type="synonym">Pinus sitchensis</name>
    <dbReference type="NCBI Taxonomy" id="3332"/>
    <lineage>
        <taxon>Eukaryota</taxon>
        <taxon>Viridiplantae</taxon>
        <taxon>Streptophyta</taxon>
        <taxon>Embryophyta</taxon>
        <taxon>Tracheophyta</taxon>
        <taxon>Spermatophyta</taxon>
        <taxon>Pinopsida</taxon>
        <taxon>Pinidae</taxon>
        <taxon>Conifers I</taxon>
        <taxon>Pinales</taxon>
        <taxon>Pinaceae</taxon>
        <taxon>Picea</taxon>
    </lineage>
</organism>
<comment type="subcellular location">
    <subcellularLocation>
        <location evidence="1">Endoplasmic reticulum membrane</location>
        <topology evidence="1">Single-pass membrane protein</topology>
        <orientation evidence="1">Cytoplasmic side</orientation>
    </subcellularLocation>
</comment>
<evidence type="ECO:0000256" key="12">
    <source>
        <dbReference type="RuleBase" id="RU362121"/>
    </source>
</evidence>
<dbReference type="SMART" id="SM01117">
    <property type="entry name" value="Cyt-b5"/>
    <property type="match status" value="1"/>
</dbReference>
<dbReference type="PANTHER" id="PTHR19359">
    <property type="entry name" value="CYTOCHROME B5"/>
    <property type="match status" value="1"/>
</dbReference>
<dbReference type="InterPro" id="IPR001199">
    <property type="entry name" value="Cyt_B5-like_heme/steroid-bd"/>
</dbReference>
<dbReference type="Pfam" id="PF00173">
    <property type="entry name" value="Cyt-b5"/>
    <property type="match status" value="1"/>
</dbReference>
<dbReference type="PRINTS" id="PR00363">
    <property type="entry name" value="CYTOCHROMEB5"/>
</dbReference>
<evidence type="ECO:0000256" key="7">
    <source>
        <dbReference type="ARBA" id="ARBA00022982"/>
    </source>
</evidence>
<evidence type="ECO:0000256" key="2">
    <source>
        <dbReference type="ARBA" id="ARBA00022448"/>
    </source>
</evidence>
<evidence type="ECO:0000256" key="11">
    <source>
        <dbReference type="ARBA" id="ARBA00038168"/>
    </source>
</evidence>